<protein>
    <recommendedName>
        <fullName evidence="3">DUF177 domain-containing protein</fullName>
    </recommendedName>
</protein>
<dbReference type="Proteomes" id="UP000567922">
    <property type="component" value="Unassembled WGS sequence"/>
</dbReference>
<dbReference type="AlphaFoldDB" id="A0A839RIK3"/>
<dbReference type="PANTHER" id="PTHR34374">
    <property type="entry name" value="LARGE RIBOSOMAL RNA SUBUNIT ACCUMULATION PROTEIN YCED HOMOLOG 1, CHLOROPLASTIC"/>
    <property type="match status" value="1"/>
</dbReference>
<keyword evidence="2" id="KW-1185">Reference proteome</keyword>
<name>A0A839RIK3_9ACTN</name>
<reference evidence="1 2" key="1">
    <citation type="submission" date="2020-08" db="EMBL/GenBank/DDBJ databases">
        <title>Sequencing the genomes of 1000 actinobacteria strains.</title>
        <authorList>
            <person name="Klenk H.-P."/>
        </authorList>
    </citation>
    <scope>NUCLEOTIDE SEQUENCE [LARGE SCALE GENOMIC DNA]</scope>
    <source>
        <strain evidence="1 2">DSM 45258</strain>
    </source>
</reference>
<gene>
    <name evidence="1" type="ORF">FHU29_000704</name>
</gene>
<dbReference type="PANTHER" id="PTHR34374:SF1">
    <property type="entry name" value="LARGE RIBOSOMAL RNA SUBUNIT ACCUMULATION PROTEIN YCED HOMOLOG 1, CHLOROPLASTIC"/>
    <property type="match status" value="1"/>
</dbReference>
<sequence length="193" mass="20865">MKTSRHGSARPMRDSPFVLDVRTLGRSPGTMREEHRSVALKTRVGLEMIGIPAGELLEMDLRLEAVSEGVLVSGTIEGTATGECVRCLEDFEEPVEVSITELFAYPGSATSETTDEDEIYRIEDELIDLEPVVTDTIGLSLPLQPVCDEDCPGLCSECGVPLAIADSGHSHAILDPRWAALADKFPAAERPEA</sequence>
<dbReference type="Pfam" id="PF02620">
    <property type="entry name" value="YceD"/>
    <property type="match status" value="1"/>
</dbReference>
<dbReference type="InterPro" id="IPR003772">
    <property type="entry name" value="YceD"/>
</dbReference>
<dbReference type="RefSeq" id="WP_157095064.1">
    <property type="nucleotide sequence ID" value="NZ_BDDI01000007.1"/>
</dbReference>
<organism evidence="1 2">
    <name type="scientific">Hoyosella altamirensis</name>
    <dbReference type="NCBI Taxonomy" id="616997"/>
    <lineage>
        <taxon>Bacteria</taxon>
        <taxon>Bacillati</taxon>
        <taxon>Actinomycetota</taxon>
        <taxon>Actinomycetes</taxon>
        <taxon>Mycobacteriales</taxon>
        <taxon>Hoyosellaceae</taxon>
        <taxon>Hoyosella</taxon>
    </lineage>
</organism>
<evidence type="ECO:0000313" key="2">
    <source>
        <dbReference type="Proteomes" id="UP000567922"/>
    </source>
</evidence>
<proteinExistence type="predicted"/>
<accession>A0A839RIK3</accession>
<dbReference type="EMBL" id="JACHWS010000001">
    <property type="protein sequence ID" value="MBB3036270.1"/>
    <property type="molecule type" value="Genomic_DNA"/>
</dbReference>
<evidence type="ECO:0000313" key="1">
    <source>
        <dbReference type="EMBL" id="MBB3036270.1"/>
    </source>
</evidence>
<dbReference type="OrthoDB" id="9790372at2"/>
<evidence type="ECO:0008006" key="3">
    <source>
        <dbReference type="Google" id="ProtNLM"/>
    </source>
</evidence>
<comment type="caution">
    <text evidence="1">The sequence shown here is derived from an EMBL/GenBank/DDBJ whole genome shotgun (WGS) entry which is preliminary data.</text>
</comment>